<proteinExistence type="predicted"/>
<gene>
    <name evidence="2" type="ORF">WN944_006455</name>
</gene>
<dbReference type="InterPro" id="IPR036397">
    <property type="entry name" value="RNaseH_sf"/>
</dbReference>
<accession>A0AAP0MLP9</accession>
<dbReference type="PANTHER" id="PTHR47074">
    <property type="entry name" value="BNAC02G40300D PROTEIN"/>
    <property type="match status" value="1"/>
</dbReference>
<comment type="caution">
    <text evidence="2">The sequence shown here is derived from an EMBL/GenBank/DDBJ whole genome shotgun (WGS) entry which is preliminary data.</text>
</comment>
<dbReference type="EMBL" id="JBCGBO010000003">
    <property type="protein sequence ID" value="KAK9214463.1"/>
    <property type="molecule type" value="Genomic_DNA"/>
</dbReference>
<evidence type="ECO:0000313" key="3">
    <source>
        <dbReference type="Proteomes" id="UP001428341"/>
    </source>
</evidence>
<dbReference type="InterPro" id="IPR002156">
    <property type="entry name" value="RNaseH_domain"/>
</dbReference>
<feature type="domain" description="RNase H type-1" evidence="1">
    <location>
        <begin position="42"/>
        <end position="142"/>
    </location>
</feature>
<dbReference type="SUPFAM" id="SSF53098">
    <property type="entry name" value="Ribonuclease H-like"/>
    <property type="match status" value="1"/>
</dbReference>
<organism evidence="2 3">
    <name type="scientific">Citrus x changshan-huyou</name>
    <dbReference type="NCBI Taxonomy" id="2935761"/>
    <lineage>
        <taxon>Eukaryota</taxon>
        <taxon>Viridiplantae</taxon>
        <taxon>Streptophyta</taxon>
        <taxon>Embryophyta</taxon>
        <taxon>Tracheophyta</taxon>
        <taxon>Spermatophyta</taxon>
        <taxon>Magnoliopsida</taxon>
        <taxon>eudicotyledons</taxon>
        <taxon>Gunneridae</taxon>
        <taxon>Pentapetalae</taxon>
        <taxon>rosids</taxon>
        <taxon>malvids</taxon>
        <taxon>Sapindales</taxon>
        <taxon>Rutaceae</taxon>
        <taxon>Aurantioideae</taxon>
        <taxon>Citrus</taxon>
    </lineage>
</organism>
<dbReference type="AlphaFoldDB" id="A0AAP0MLP9"/>
<dbReference type="CDD" id="cd06222">
    <property type="entry name" value="RNase_H_like"/>
    <property type="match status" value="1"/>
</dbReference>
<name>A0AAP0MLP9_9ROSI</name>
<dbReference type="Proteomes" id="UP001428341">
    <property type="component" value="Unassembled WGS sequence"/>
</dbReference>
<evidence type="ECO:0000313" key="2">
    <source>
        <dbReference type="EMBL" id="KAK9214463.1"/>
    </source>
</evidence>
<dbReference type="InterPro" id="IPR044730">
    <property type="entry name" value="RNase_H-like_dom_plant"/>
</dbReference>
<dbReference type="GO" id="GO:0004523">
    <property type="term" value="F:RNA-DNA hybrid ribonuclease activity"/>
    <property type="evidence" value="ECO:0007669"/>
    <property type="project" value="InterPro"/>
</dbReference>
<reference evidence="2 3" key="1">
    <citation type="submission" date="2024-05" db="EMBL/GenBank/DDBJ databases">
        <title>Haplotype-resolved chromosome-level genome assembly of Huyou (Citrus changshanensis).</title>
        <authorList>
            <person name="Miao C."/>
            <person name="Chen W."/>
            <person name="Wu Y."/>
            <person name="Wang L."/>
            <person name="Zhao S."/>
            <person name="Grierson D."/>
            <person name="Xu C."/>
            <person name="Chen K."/>
        </authorList>
    </citation>
    <scope>NUCLEOTIDE SEQUENCE [LARGE SCALE GENOMIC DNA]</scope>
    <source>
        <strain evidence="2">01-14</strain>
        <tissue evidence="2">Leaf</tissue>
    </source>
</reference>
<protein>
    <recommendedName>
        <fullName evidence="1">RNase H type-1 domain-containing protein</fullName>
    </recommendedName>
</protein>
<dbReference type="InterPro" id="IPR012337">
    <property type="entry name" value="RNaseH-like_sf"/>
</dbReference>
<keyword evidence="3" id="KW-1185">Reference proteome</keyword>
<evidence type="ECO:0000259" key="1">
    <source>
        <dbReference type="Pfam" id="PF13456"/>
    </source>
</evidence>
<dbReference type="Pfam" id="PF13456">
    <property type="entry name" value="RVT_3"/>
    <property type="match status" value="1"/>
</dbReference>
<sequence length="145" mass="15762">MAANVVNSFRADTLQCGTSKSIKPNTPNLGWQSPPSSWYKVNVDAAISFAKGRAGIGVLVRNSRRKVMAASICTVIFSRDIEFVEAIAVHKGLQLVMDIGLAPVIIKSDSLNVVNLISNKMHNRCEVGWLISDIQEVLSSSENSF</sequence>
<dbReference type="PANTHER" id="PTHR47074:SF48">
    <property type="entry name" value="POLYNUCLEOTIDYL TRANSFERASE, RIBONUCLEASE H-LIKE SUPERFAMILY PROTEIN"/>
    <property type="match status" value="1"/>
</dbReference>
<dbReference type="Gene3D" id="3.30.420.10">
    <property type="entry name" value="Ribonuclease H-like superfamily/Ribonuclease H"/>
    <property type="match status" value="1"/>
</dbReference>
<dbReference type="GO" id="GO:0003676">
    <property type="term" value="F:nucleic acid binding"/>
    <property type="evidence" value="ECO:0007669"/>
    <property type="project" value="InterPro"/>
</dbReference>
<dbReference type="InterPro" id="IPR052929">
    <property type="entry name" value="RNase_H-like_EbsB-rel"/>
</dbReference>